<evidence type="ECO:0000256" key="7">
    <source>
        <dbReference type="RuleBase" id="RU365072"/>
    </source>
</evidence>
<comment type="function">
    <text evidence="7">Functions as a component of the nuclear pore complex (NPC).</text>
</comment>
<keyword evidence="5 7" id="KW-0906">Nuclear pore complex</keyword>
<proteinExistence type="inferred from homology"/>
<evidence type="ECO:0000256" key="2">
    <source>
        <dbReference type="ARBA" id="ARBA00022816"/>
    </source>
</evidence>
<dbReference type="Gene3D" id="1.20.190.50">
    <property type="match status" value="1"/>
</dbReference>
<evidence type="ECO:0000256" key="4">
    <source>
        <dbReference type="ARBA" id="ARBA00023010"/>
    </source>
</evidence>
<feature type="compositionally biased region" description="Basic residues" evidence="8">
    <location>
        <begin position="64"/>
        <end position="73"/>
    </location>
</feature>
<organism evidence="9 10">
    <name type="scientific">Cephalotrichum gorgonifer</name>
    <dbReference type="NCBI Taxonomy" id="2041049"/>
    <lineage>
        <taxon>Eukaryota</taxon>
        <taxon>Fungi</taxon>
        <taxon>Dikarya</taxon>
        <taxon>Ascomycota</taxon>
        <taxon>Pezizomycotina</taxon>
        <taxon>Sordariomycetes</taxon>
        <taxon>Hypocreomycetidae</taxon>
        <taxon>Microascales</taxon>
        <taxon>Microascaceae</taxon>
        <taxon>Cephalotrichum</taxon>
    </lineage>
</organism>
<dbReference type="Pfam" id="PF04121">
    <property type="entry name" value="Nup84_Nup100"/>
    <property type="match status" value="1"/>
</dbReference>
<keyword evidence="6 7" id="KW-0539">Nucleus</keyword>
<dbReference type="PANTHER" id="PTHR13003:SF2">
    <property type="entry name" value="NUCLEAR PORE COMPLEX PROTEIN NUP107"/>
    <property type="match status" value="1"/>
</dbReference>
<reference evidence="9" key="1">
    <citation type="submission" date="2018-03" db="EMBL/GenBank/DDBJ databases">
        <authorList>
            <person name="Guldener U."/>
        </authorList>
    </citation>
    <scope>NUCLEOTIDE SEQUENCE</scope>
</reference>
<dbReference type="PANTHER" id="PTHR13003">
    <property type="entry name" value="NUP107-RELATED"/>
    <property type="match status" value="1"/>
</dbReference>
<dbReference type="Gene3D" id="1.10.3450.20">
    <property type="match status" value="1"/>
</dbReference>
<evidence type="ECO:0000256" key="5">
    <source>
        <dbReference type="ARBA" id="ARBA00023132"/>
    </source>
</evidence>
<feature type="compositionally biased region" description="Acidic residues" evidence="8">
    <location>
        <begin position="80"/>
        <end position="91"/>
    </location>
</feature>
<protein>
    <recommendedName>
        <fullName evidence="7">Nuclear pore complex protein</fullName>
    </recommendedName>
</protein>
<dbReference type="Proteomes" id="UP001187682">
    <property type="component" value="Unassembled WGS sequence"/>
</dbReference>
<evidence type="ECO:0000313" key="9">
    <source>
        <dbReference type="EMBL" id="SPO04213.1"/>
    </source>
</evidence>
<dbReference type="EMBL" id="ONZQ02000010">
    <property type="protein sequence ID" value="SPO04213.1"/>
    <property type="molecule type" value="Genomic_DNA"/>
</dbReference>
<comment type="caution">
    <text evidence="9">The sequence shown here is derived from an EMBL/GenBank/DDBJ whole genome shotgun (WGS) entry which is preliminary data.</text>
</comment>
<keyword evidence="3" id="KW-0653">Protein transport</keyword>
<keyword evidence="2" id="KW-0509">mRNA transport</keyword>
<sequence>MDEAAPFLRQSFQTLPAKPENEFFANALDDCLLERGSSPERRTRILNLVDTYYHYASEQYHNRIRRRKQKARSRSAGGQEETDMDVDDVDEQAGSNTSAEEIRNWKQEASTWDLLRRLLPIRYPEIDSRANRSSRLTPRSSHQGLWHEFVGASDPLVKERKAVLQWLQTGAADGPDINDLVEDLQKNADRGDIIAHGWIHSKSLIKLRKSVGAWPHVLDPSSPEVAQSLLNSSKSPLVTQLDPDSITRQGRKLEPQDEYFERAVWRGCFELLRRGCTPEEIREWCSERTEGWRVVSMSALCLSREDTNIPPEVPPESFSIWRRCCLAASRQGGSDDYERAVYGILSGDLPAVERVCKTWDDFVFAHYNAHLRSQFDSFVSSRCSQEADATIAQQALPSFDATQNLDDTGKLEKRLVRSLESNSATAAEARDPVKALQGSILANELEQHFFDQGSVLALHMNDKLESKLLPRNDLSGSNVDSRRYFQPAQSHGVRVAAHVYIILSQLEALYPETTSAISHDTARRDVQQNAVATYISLLRLSGLHELIPLYCSTLQGPRQYEVLCRNLISIVDEDTRQREMNLIHQAGLDPLKFVKTLAVIQSDAALKLGGGRESTNPVFSILEDVPHSTKYGRPVQPDFFSDDPEQIDPAHEHLIRAVEWLTLAEYAWPEVLSTGTKVYKYFLKQMHLNAARAFSERISFSELLKTRIIGPGDDEPEATELSSTGFWAAHLNAMPAFVGTPAQVAADARNFRELEGLVRALDTMETLASMAQISREGSAKSPDFWPNVGIEAKALSDHMQPLLGGWLLVGIQEGDSELARLRQTYLPETVLAYVSTLHFAGTCLSRDYLLESMELASVVADKNSDIATCFVEARRMKELVESFALCSKALAVTTGEKKASGSSSKKLREAGWSRELWSVKPATARR</sequence>
<dbReference type="GO" id="GO:0000973">
    <property type="term" value="P:post-transcriptional tethering of RNA polymerase II gene DNA at nuclear periphery"/>
    <property type="evidence" value="ECO:0007669"/>
    <property type="project" value="TreeGrafter"/>
</dbReference>
<evidence type="ECO:0000256" key="1">
    <source>
        <dbReference type="ARBA" id="ARBA00022448"/>
    </source>
</evidence>
<comment type="subunit">
    <text evidence="7">Part of the nuclear pore complex (NPC).</text>
</comment>
<dbReference type="GO" id="GO:0006406">
    <property type="term" value="P:mRNA export from nucleus"/>
    <property type="evidence" value="ECO:0007669"/>
    <property type="project" value="TreeGrafter"/>
</dbReference>
<dbReference type="GO" id="GO:0006606">
    <property type="term" value="P:protein import into nucleus"/>
    <property type="evidence" value="ECO:0007669"/>
    <property type="project" value="TreeGrafter"/>
</dbReference>
<feature type="region of interest" description="Disordered" evidence="8">
    <location>
        <begin position="64"/>
        <end position="100"/>
    </location>
</feature>
<name>A0AAE8SWZ3_9PEZI</name>
<accession>A0AAE8SWZ3</accession>
<evidence type="ECO:0000256" key="3">
    <source>
        <dbReference type="ARBA" id="ARBA00022927"/>
    </source>
</evidence>
<keyword evidence="10" id="KW-1185">Reference proteome</keyword>
<comment type="similarity">
    <text evidence="7">Belongs to the nucleoporin Nup84/Nup107 family.</text>
</comment>
<keyword evidence="4 7" id="KW-0811">Translocation</keyword>
<comment type="subcellular location">
    <subcellularLocation>
        <location evidence="7">Nucleus</location>
        <location evidence="7">Nuclear pore complex</location>
    </subcellularLocation>
    <subcellularLocation>
        <location evidence="7">Nucleus membrane</location>
    </subcellularLocation>
</comment>
<keyword evidence="7" id="KW-0472">Membrane</keyword>
<dbReference type="GO" id="GO:0017056">
    <property type="term" value="F:structural constituent of nuclear pore"/>
    <property type="evidence" value="ECO:0007669"/>
    <property type="project" value="UniProtKB-UniRule"/>
</dbReference>
<evidence type="ECO:0000313" key="10">
    <source>
        <dbReference type="Proteomes" id="UP001187682"/>
    </source>
</evidence>
<dbReference type="InterPro" id="IPR007252">
    <property type="entry name" value="Nup84/Nup107"/>
</dbReference>
<keyword evidence="1 7" id="KW-0813">Transport</keyword>
<dbReference type="AlphaFoldDB" id="A0AAE8SWZ3"/>
<gene>
    <name evidence="9" type="ORF">DNG_06896</name>
</gene>
<evidence type="ECO:0000256" key="6">
    <source>
        <dbReference type="ARBA" id="ARBA00023242"/>
    </source>
</evidence>
<dbReference type="GO" id="GO:0031080">
    <property type="term" value="C:nuclear pore outer ring"/>
    <property type="evidence" value="ECO:0007669"/>
    <property type="project" value="TreeGrafter"/>
</dbReference>
<evidence type="ECO:0000256" key="8">
    <source>
        <dbReference type="SAM" id="MobiDB-lite"/>
    </source>
</evidence>
<dbReference type="GO" id="GO:0031965">
    <property type="term" value="C:nuclear membrane"/>
    <property type="evidence" value="ECO:0007669"/>
    <property type="project" value="UniProtKB-SubCell"/>
</dbReference>